<evidence type="ECO:0000313" key="6">
    <source>
        <dbReference type="Proteomes" id="UP000199116"/>
    </source>
</evidence>
<dbReference type="SUPFAM" id="SSF55729">
    <property type="entry name" value="Acyl-CoA N-acyltransferases (Nat)"/>
    <property type="match status" value="1"/>
</dbReference>
<evidence type="ECO:0000256" key="2">
    <source>
        <dbReference type="ARBA" id="ARBA00008639"/>
    </source>
</evidence>
<name>A0A1I2K1J5_9FLAO</name>
<comment type="similarity">
    <text evidence="2">Belongs to the ACC deaminase/D-cysteine desulfhydrase family.</text>
</comment>
<dbReference type="Proteomes" id="UP000199116">
    <property type="component" value="Unassembled WGS sequence"/>
</dbReference>
<dbReference type="InterPro" id="IPR027278">
    <property type="entry name" value="ACCD_DCysDesulf"/>
</dbReference>
<dbReference type="InterPro" id="IPR036052">
    <property type="entry name" value="TrpB-like_PALP_sf"/>
</dbReference>
<accession>A0A1I2K1J5</accession>
<dbReference type="PROSITE" id="PS51186">
    <property type="entry name" value="GNAT"/>
    <property type="match status" value="1"/>
</dbReference>
<dbReference type="Gene3D" id="3.40.50.1100">
    <property type="match status" value="2"/>
</dbReference>
<feature type="domain" description="N-acetyltransferase" evidence="4">
    <location>
        <begin position="1"/>
        <end position="100"/>
    </location>
</feature>
<dbReference type="CDD" id="cd04301">
    <property type="entry name" value="NAT_SF"/>
    <property type="match status" value="1"/>
</dbReference>
<dbReference type="InterPro" id="IPR016181">
    <property type="entry name" value="Acyl_CoA_acyltransferase"/>
</dbReference>
<organism evidence="5 6">
    <name type="scientific">Salegentibacter agarivorans</name>
    <dbReference type="NCBI Taxonomy" id="345907"/>
    <lineage>
        <taxon>Bacteria</taxon>
        <taxon>Pseudomonadati</taxon>
        <taxon>Bacteroidota</taxon>
        <taxon>Flavobacteriia</taxon>
        <taxon>Flavobacteriales</taxon>
        <taxon>Flavobacteriaceae</taxon>
        <taxon>Salegentibacter</taxon>
    </lineage>
</organism>
<reference evidence="6" key="1">
    <citation type="submission" date="2016-10" db="EMBL/GenBank/DDBJ databases">
        <authorList>
            <person name="Varghese N."/>
            <person name="Submissions S."/>
        </authorList>
    </citation>
    <scope>NUCLEOTIDE SEQUENCE [LARGE SCALE GENOMIC DNA]</scope>
    <source>
        <strain evidence="6">DSM 23515</strain>
    </source>
</reference>
<keyword evidence="6" id="KW-1185">Reference proteome</keyword>
<dbReference type="PANTHER" id="PTHR43780:SF2">
    <property type="entry name" value="1-AMINOCYCLOPROPANE-1-CARBOXYLATE DEAMINASE-RELATED"/>
    <property type="match status" value="1"/>
</dbReference>
<dbReference type="InterPro" id="IPR000182">
    <property type="entry name" value="GNAT_dom"/>
</dbReference>
<dbReference type="Pfam" id="PF00291">
    <property type="entry name" value="PALP"/>
    <property type="match status" value="1"/>
</dbReference>
<dbReference type="Gene3D" id="3.40.630.30">
    <property type="match status" value="1"/>
</dbReference>
<dbReference type="PANTHER" id="PTHR43780">
    <property type="entry name" value="1-AMINOCYCLOPROPANE-1-CARBOXYLATE DEAMINASE-RELATED"/>
    <property type="match status" value="1"/>
</dbReference>
<gene>
    <name evidence="5" type="ORF">SAMN04488033_101319</name>
</gene>
<dbReference type="GO" id="GO:0016747">
    <property type="term" value="F:acyltransferase activity, transferring groups other than amino-acyl groups"/>
    <property type="evidence" value="ECO:0007669"/>
    <property type="project" value="InterPro"/>
</dbReference>
<evidence type="ECO:0000256" key="3">
    <source>
        <dbReference type="ARBA" id="ARBA00022898"/>
    </source>
</evidence>
<dbReference type="EMBL" id="FOOH01000001">
    <property type="protein sequence ID" value="SFF60168.1"/>
    <property type="molecule type" value="Genomic_DNA"/>
</dbReference>
<dbReference type="InterPro" id="IPR001926">
    <property type="entry name" value="TrpB-like_PALP"/>
</dbReference>
<dbReference type="Pfam" id="PF00583">
    <property type="entry name" value="Acetyltransf_1"/>
    <property type="match status" value="1"/>
</dbReference>
<comment type="cofactor">
    <cofactor evidence="1">
        <name>pyridoxal 5'-phosphate</name>
        <dbReference type="ChEBI" id="CHEBI:597326"/>
    </cofactor>
</comment>
<dbReference type="AlphaFoldDB" id="A0A1I2K1J5"/>
<protein>
    <submittedName>
        <fullName evidence="5">D-cysteine desulfhydrase</fullName>
    </submittedName>
</protein>
<keyword evidence="3" id="KW-0663">Pyridoxal phosphate</keyword>
<proteinExistence type="inferred from homology"/>
<evidence type="ECO:0000256" key="1">
    <source>
        <dbReference type="ARBA" id="ARBA00001933"/>
    </source>
</evidence>
<dbReference type="GO" id="GO:0019148">
    <property type="term" value="F:D-cysteine desulfhydrase activity"/>
    <property type="evidence" value="ECO:0007669"/>
    <property type="project" value="TreeGrafter"/>
</dbReference>
<dbReference type="RefSeq" id="WP_093302306.1">
    <property type="nucleotide sequence ID" value="NZ_FOOH01000001.1"/>
</dbReference>
<evidence type="ECO:0000313" key="5">
    <source>
        <dbReference type="EMBL" id="SFF60168.1"/>
    </source>
</evidence>
<dbReference type="SUPFAM" id="SSF53686">
    <property type="entry name" value="Tryptophan synthase beta subunit-like PLP-dependent enzymes"/>
    <property type="match status" value="1"/>
</dbReference>
<evidence type="ECO:0000259" key="4">
    <source>
        <dbReference type="PROSITE" id="PS51186"/>
    </source>
</evidence>
<sequence>MPIIGIIKRYRGQGIAGIMMNTLISYLRKKGFEKLSLETWQGSPAQNFYQKNRFMVNKVVNDRNGGVKSVKMFRLLGEIDSEQDSFYTSTLEYHKELSRELCIDLFIKRDDLYPKFGGGNKARKLDFILDKARNQNYNSVVTAGGAQSNHCRATALYAASLGWKTILIIHGDKPERYEGNLKLMELSGAEIRFVKQADVKEAMDNAISDLEKEGLKPYYIWGGGHSVEGALAFYEAVKELRSQLGNTIPDYLMVASGTGTTQAGLEIGIRHFYPECKVIGVSVAREEKRGKEEILKSMRELNEYLDNRIDLPDTITFDTSKCGVGYETVFPELIETVQEAIKKGLVLDPTYSGKAFYGMKSFIEEGTIEENSNVVFWHTGGLMNLLSSSAV</sequence>